<keyword evidence="2" id="KW-1185">Reference proteome</keyword>
<gene>
    <name evidence="1" type="ORF">AFUS01_LOCUS29340</name>
</gene>
<organism evidence="1 2">
    <name type="scientific">Allacma fusca</name>
    <dbReference type="NCBI Taxonomy" id="39272"/>
    <lineage>
        <taxon>Eukaryota</taxon>
        <taxon>Metazoa</taxon>
        <taxon>Ecdysozoa</taxon>
        <taxon>Arthropoda</taxon>
        <taxon>Hexapoda</taxon>
        <taxon>Collembola</taxon>
        <taxon>Symphypleona</taxon>
        <taxon>Sminthuridae</taxon>
        <taxon>Allacma</taxon>
    </lineage>
</organism>
<protein>
    <submittedName>
        <fullName evidence="1">Uncharacterized protein</fullName>
    </submittedName>
</protein>
<proteinExistence type="predicted"/>
<dbReference type="OrthoDB" id="10071015at2759"/>
<comment type="caution">
    <text evidence="1">The sequence shown here is derived from an EMBL/GenBank/DDBJ whole genome shotgun (WGS) entry which is preliminary data.</text>
</comment>
<sequence length="40" mass="4400">MDTLKPADVTVVKSMKNPPGAIKMVLEAICIMRGIKSERK</sequence>
<name>A0A8J2PD25_9HEXA</name>
<dbReference type="Proteomes" id="UP000708208">
    <property type="component" value="Unassembled WGS sequence"/>
</dbReference>
<accession>A0A8J2PD25</accession>
<reference evidence="1" key="1">
    <citation type="submission" date="2021-06" db="EMBL/GenBank/DDBJ databases">
        <authorList>
            <person name="Hodson N. C."/>
            <person name="Mongue J. A."/>
            <person name="Jaron S. K."/>
        </authorList>
    </citation>
    <scope>NUCLEOTIDE SEQUENCE</scope>
</reference>
<dbReference type="EMBL" id="CAJVCH010432539">
    <property type="protein sequence ID" value="CAG7818862.1"/>
    <property type="molecule type" value="Genomic_DNA"/>
</dbReference>
<feature type="non-terminal residue" evidence="1">
    <location>
        <position position="1"/>
    </location>
</feature>
<evidence type="ECO:0000313" key="2">
    <source>
        <dbReference type="Proteomes" id="UP000708208"/>
    </source>
</evidence>
<evidence type="ECO:0000313" key="1">
    <source>
        <dbReference type="EMBL" id="CAG7818862.1"/>
    </source>
</evidence>
<dbReference type="AlphaFoldDB" id="A0A8J2PD25"/>